<dbReference type="EMBL" id="JBDPZN010000009">
    <property type="protein sequence ID" value="MEO3684196.1"/>
    <property type="molecule type" value="Genomic_DNA"/>
</dbReference>
<reference evidence="1 2" key="1">
    <citation type="submission" date="2024-05" db="EMBL/GenBank/DDBJ databases">
        <title>Genome sequencing of Marine Estuary Bacteria, Shewanella vesiculosa and S. baltica, and Pseudomonas syringae.</title>
        <authorList>
            <person name="Gurung A."/>
            <person name="Maclea K.S."/>
        </authorList>
    </citation>
    <scope>NUCLEOTIDE SEQUENCE [LARGE SCALE GENOMIC DNA]</scope>
    <source>
        <strain evidence="1 2">1A</strain>
    </source>
</reference>
<dbReference type="GeneID" id="90571985"/>
<comment type="caution">
    <text evidence="1">The sequence shown here is derived from an EMBL/GenBank/DDBJ whole genome shotgun (WGS) entry which is preliminary data.</text>
</comment>
<evidence type="ECO:0000313" key="1">
    <source>
        <dbReference type="EMBL" id="MEO3684196.1"/>
    </source>
</evidence>
<dbReference type="InterPro" id="IPR009962">
    <property type="entry name" value="DUF1488"/>
</dbReference>
<name>A0ABV0FW67_9GAMM</name>
<proteinExistence type="predicted"/>
<dbReference type="SUPFAM" id="SSF160272">
    <property type="entry name" value="Shew3726-like"/>
    <property type="match status" value="1"/>
</dbReference>
<dbReference type="Pfam" id="PF07369">
    <property type="entry name" value="DUF1488"/>
    <property type="match status" value="1"/>
</dbReference>
<evidence type="ECO:0000313" key="2">
    <source>
        <dbReference type="Proteomes" id="UP001477278"/>
    </source>
</evidence>
<dbReference type="InterPro" id="IPR036692">
    <property type="entry name" value="Shew3726-like_sf"/>
</dbReference>
<dbReference type="RefSeq" id="WP_124016538.1">
    <property type="nucleotide sequence ID" value="NZ_JAACRJ010000020.1"/>
</dbReference>
<dbReference type="Gene3D" id="3.30.160.140">
    <property type="entry name" value="Shew3726-like"/>
    <property type="match status" value="1"/>
</dbReference>
<sequence>MNQSVIFSDQLFIETNQVRFIAQLQGMNINCFASFGIISKLCDHQDVSQHNAAGLFEQCRFDLEDKAESLIEQEAFNDSGEIIVVW</sequence>
<protein>
    <submittedName>
        <fullName evidence="1">DUF1488 domain-containing protein</fullName>
    </submittedName>
</protein>
<gene>
    <name evidence="1" type="ORF">ABHN84_18140</name>
</gene>
<accession>A0ABV0FW67</accession>
<keyword evidence="2" id="KW-1185">Reference proteome</keyword>
<dbReference type="Proteomes" id="UP001477278">
    <property type="component" value="Unassembled WGS sequence"/>
</dbReference>
<organism evidence="1 2">
    <name type="scientific">Shewanella vesiculosa</name>
    <dbReference type="NCBI Taxonomy" id="518738"/>
    <lineage>
        <taxon>Bacteria</taxon>
        <taxon>Pseudomonadati</taxon>
        <taxon>Pseudomonadota</taxon>
        <taxon>Gammaproteobacteria</taxon>
        <taxon>Alteromonadales</taxon>
        <taxon>Shewanellaceae</taxon>
        <taxon>Shewanella</taxon>
    </lineage>
</organism>